<dbReference type="InterPro" id="IPR024162">
    <property type="entry name" value="Adaptor_Cbl"/>
</dbReference>
<keyword evidence="10" id="KW-1185">Reference proteome</keyword>
<dbReference type="InterPro" id="IPR001841">
    <property type="entry name" value="Znf_RING"/>
</dbReference>
<feature type="compositionally biased region" description="Polar residues" evidence="6">
    <location>
        <begin position="358"/>
        <end position="367"/>
    </location>
</feature>
<dbReference type="Proteomes" id="UP000542358">
    <property type="component" value="Unassembled WGS sequence"/>
</dbReference>
<feature type="region of interest" description="Disordered" evidence="6">
    <location>
        <begin position="228"/>
        <end position="330"/>
    </location>
</feature>
<keyword evidence="3 5" id="KW-0862">Zinc</keyword>
<keyword evidence="2 4" id="KW-0863">Zinc-finger</keyword>
<dbReference type="Gene3D" id="3.30.505.10">
    <property type="entry name" value="SH2 domain"/>
    <property type="match status" value="1"/>
</dbReference>
<comment type="domain">
    <text evidence="5">The N-terminus is composed of the phosphotyrosine binding (PTB) domain, a short linker region and the RING-type zinc finger. The PTB domain, which is also called TKB (tyrosine kinase binding) domain, is composed of three different subdomains: a four-helix bundle (4H), a calcium-binding EF hand and a divergent SH2 domain.</text>
</comment>
<feature type="region of interest" description="Disordered" evidence="6">
    <location>
        <begin position="346"/>
        <end position="367"/>
    </location>
</feature>
<keyword evidence="9" id="KW-0436">Ligase</keyword>
<dbReference type="InterPro" id="IPR014742">
    <property type="entry name" value="Adaptor_Cbl_SH2-like"/>
</dbReference>
<dbReference type="GO" id="GO:0061630">
    <property type="term" value="F:ubiquitin protein ligase activity"/>
    <property type="evidence" value="ECO:0007669"/>
    <property type="project" value="UniProtKB-EC"/>
</dbReference>
<dbReference type="PANTHER" id="PTHR23007:SF5">
    <property type="entry name" value="E3 UBIQUITIN-PROTEIN LIGASE CBL"/>
    <property type="match status" value="1"/>
</dbReference>
<dbReference type="InterPro" id="IPR036860">
    <property type="entry name" value="SH2_dom_sf"/>
</dbReference>
<dbReference type="EMBL" id="VZRR01002126">
    <property type="protein sequence ID" value="NWW02744.1"/>
    <property type="molecule type" value="Genomic_DNA"/>
</dbReference>
<dbReference type="GO" id="GO:0005886">
    <property type="term" value="C:plasma membrane"/>
    <property type="evidence" value="ECO:0007669"/>
    <property type="project" value="TreeGrafter"/>
</dbReference>
<dbReference type="PROSITE" id="PS50089">
    <property type="entry name" value="ZF_RING_2"/>
    <property type="match status" value="1"/>
</dbReference>
<feature type="non-terminal residue" evidence="9">
    <location>
        <position position="1"/>
    </location>
</feature>
<dbReference type="Pfam" id="PF00097">
    <property type="entry name" value="zf-C3HC4"/>
    <property type="match status" value="1"/>
</dbReference>
<evidence type="ECO:0000256" key="2">
    <source>
        <dbReference type="ARBA" id="ARBA00022771"/>
    </source>
</evidence>
<dbReference type="InterPro" id="IPR017907">
    <property type="entry name" value="Znf_RING_CS"/>
</dbReference>
<protein>
    <recommendedName>
        <fullName evidence="5">E3 ubiquitin-protein ligase CBL</fullName>
        <ecNumber evidence="5">2.3.2.27</ecNumber>
    </recommendedName>
</protein>
<feature type="non-terminal residue" evidence="9">
    <location>
        <position position="367"/>
    </location>
</feature>
<dbReference type="GO" id="GO:0030971">
    <property type="term" value="F:receptor tyrosine kinase binding"/>
    <property type="evidence" value="ECO:0007669"/>
    <property type="project" value="TreeGrafter"/>
</dbReference>
<dbReference type="GO" id="GO:0005509">
    <property type="term" value="F:calcium ion binding"/>
    <property type="evidence" value="ECO:0007669"/>
    <property type="project" value="UniProtKB-UniRule"/>
</dbReference>
<dbReference type="SUPFAM" id="SSF57850">
    <property type="entry name" value="RING/U-box"/>
    <property type="match status" value="1"/>
</dbReference>
<keyword evidence="5" id="KW-0808">Transferase</keyword>
<gene>
    <name evidence="9" type="primary">Cbl</name>
    <name evidence="9" type="ORF">OREARF_R08476</name>
</gene>
<evidence type="ECO:0000313" key="9">
    <source>
        <dbReference type="EMBL" id="NWW02744.1"/>
    </source>
</evidence>
<evidence type="ECO:0000313" key="10">
    <source>
        <dbReference type="Proteomes" id="UP000542358"/>
    </source>
</evidence>
<dbReference type="GO" id="GO:0045121">
    <property type="term" value="C:membrane raft"/>
    <property type="evidence" value="ECO:0007669"/>
    <property type="project" value="TreeGrafter"/>
</dbReference>
<evidence type="ECO:0000259" key="7">
    <source>
        <dbReference type="PROSITE" id="PS50089"/>
    </source>
</evidence>
<dbReference type="PANTHER" id="PTHR23007">
    <property type="entry name" value="CBL"/>
    <property type="match status" value="1"/>
</dbReference>
<comment type="pathway">
    <text evidence="5">Protein modification; protein ubiquitination.</text>
</comment>
<dbReference type="UniPathway" id="UPA00143"/>
<dbReference type="GO" id="GO:0001784">
    <property type="term" value="F:phosphotyrosine residue binding"/>
    <property type="evidence" value="ECO:0007669"/>
    <property type="project" value="UniProtKB-UniRule"/>
</dbReference>
<proteinExistence type="predicted"/>
<dbReference type="PROSITE" id="PS00518">
    <property type="entry name" value="ZF_RING_1"/>
    <property type="match status" value="1"/>
</dbReference>
<evidence type="ECO:0000256" key="3">
    <source>
        <dbReference type="ARBA" id="ARBA00022833"/>
    </source>
</evidence>
<dbReference type="GO" id="GO:0016874">
    <property type="term" value="F:ligase activity"/>
    <property type="evidence" value="ECO:0007669"/>
    <property type="project" value="UniProtKB-KW"/>
</dbReference>
<reference evidence="9 10" key="1">
    <citation type="submission" date="2019-09" db="EMBL/GenBank/DDBJ databases">
        <title>Bird 10,000 Genomes (B10K) Project - Family phase.</title>
        <authorList>
            <person name="Zhang G."/>
        </authorList>
    </citation>
    <scope>NUCLEOTIDE SEQUENCE [LARGE SCALE GENOMIC DNA]</scope>
    <source>
        <strain evidence="9">B10K-DU-029-42</strain>
        <tissue evidence="9">Muscle</tissue>
    </source>
</reference>
<dbReference type="GO" id="GO:0016567">
    <property type="term" value="P:protein ubiquitination"/>
    <property type="evidence" value="ECO:0007669"/>
    <property type="project" value="UniProtKB-UniPathway"/>
</dbReference>
<dbReference type="InterPro" id="IPR013083">
    <property type="entry name" value="Znf_RING/FYVE/PHD"/>
</dbReference>
<organism evidence="9 10">
    <name type="scientific">Oreocharis arfaki</name>
    <name type="common">tit berrypecker</name>
    <dbReference type="NCBI Taxonomy" id="979223"/>
    <lineage>
        <taxon>Eukaryota</taxon>
        <taxon>Metazoa</taxon>
        <taxon>Chordata</taxon>
        <taxon>Craniata</taxon>
        <taxon>Vertebrata</taxon>
        <taxon>Euteleostomi</taxon>
        <taxon>Archelosauria</taxon>
        <taxon>Archosauria</taxon>
        <taxon>Dinosauria</taxon>
        <taxon>Saurischia</taxon>
        <taxon>Theropoda</taxon>
        <taxon>Coelurosauria</taxon>
        <taxon>Aves</taxon>
        <taxon>Neognathae</taxon>
        <taxon>Neoaves</taxon>
        <taxon>Telluraves</taxon>
        <taxon>Australaves</taxon>
        <taxon>Passeriformes</taxon>
        <taxon>Passeroidea</taxon>
        <taxon>Paramythiidae</taxon>
        <taxon>Oreocharis</taxon>
    </lineage>
</organism>
<keyword evidence="5" id="KW-0833">Ubl conjugation pathway</keyword>
<evidence type="ECO:0000259" key="8">
    <source>
        <dbReference type="PROSITE" id="PS51506"/>
    </source>
</evidence>
<dbReference type="Pfam" id="PF02762">
    <property type="entry name" value="Cbl_N3"/>
    <property type="match status" value="1"/>
</dbReference>
<dbReference type="GO" id="GO:0023051">
    <property type="term" value="P:regulation of signaling"/>
    <property type="evidence" value="ECO:0007669"/>
    <property type="project" value="InterPro"/>
</dbReference>
<accession>A0A7K6JS53</accession>
<dbReference type="AlphaFoldDB" id="A0A7K6JS53"/>
<name>A0A7K6JS53_9PASE</name>
<feature type="domain" description="Cbl-PTB" evidence="8">
    <location>
        <begin position="1"/>
        <end position="62"/>
    </location>
</feature>
<dbReference type="SUPFAM" id="SSF55550">
    <property type="entry name" value="SH2 domain"/>
    <property type="match status" value="1"/>
</dbReference>
<evidence type="ECO:0000256" key="5">
    <source>
        <dbReference type="RuleBase" id="RU367001"/>
    </source>
</evidence>
<comment type="caution">
    <text evidence="9">The sequence shown here is derived from an EMBL/GenBank/DDBJ whole genome shotgun (WGS) entry which is preliminary data.</text>
</comment>
<dbReference type="GO" id="GO:0007165">
    <property type="term" value="P:signal transduction"/>
    <property type="evidence" value="ECO:0007669"/>
    <property type="project" value="TreeGrafter"/>
</dbReference>
<evidence type="ECO:0000256" key="1">
    <source>
        <dbReference type="ARBA" id="ARBA00022723"/>
    </source>
</evidence>
<comment type="function">
    <text evidence="5">E3 ubiquitin-protein ligase which accepts ubiquitin from specific E2 ubiquitin-conjugating enzymes, and transfers it to substrates, generally promoting their degradation by the proteasome.</text>
</comment>
<feature type="compositionally biased region" description="Pro residues" evidence="6">
    <location>
        <begin position="254"/>
        <end position="269"/>
    </location>
</feature>
<dbReference type="GO" id="GO:0017124">
    <property type="term" value="F:SH3 domain binding"/>
    <property type="evidence" value="ECO:0007669"/>
    <property type="project" value="TreeGrafter"/>
</dbReference>
<sequence length="367" mass="40186">SYIFRLSCTRLGQWAIGYVTADGNILQTIPHNKPLFQALIDGFREGFYLFPDGRNQNPDLTGLCEPTPQDHIKVTQEQYELYCEMGSTFQLCKICAENDKDVKIEPCGHLMCTSCLTAWQLGLCFQVCICSGVSQLSPFLKDCSQCCDAGKWLHSWRVVVTHRAICHQHYSQTAGKPLQRTGTLWVEPRADFATVPCQVERPPSPFSVAPQAALPPVPPRLDLLQQRVANPPGASSPGTASKAAPGALHKDKPLPIPPTLRDLPPPPPPDRPHSLGTEGRPQRRPLPCTPGDCPARDKPPPLPSGRQGDLWPARPIPKAPPVAVSPAEPWAGRELSNRHSLPFSLPSQLESRAESLRLGSTLSLDNP</sequence>
<dbReference type="InterPro" id="IPR018957">
    <property type="entry name" value="Znf_C3HC4_RING-type"/>
</dbReference>
<keyword evidence="5" id="KW-0106">Calcium</keyword>
<dbReference type="GO" id="GO:0008270">
    <property type="term" value="F:zinc ion binding"/>
    <property type="evidence" value="ECO:0007669"/>
    <property type="project" value="UniProtKB-KW"/>
</dbReference>
<keyword evidence="1 5" id="KW-0479">Metal-binding</keyword>
<dbReference type="Gene3D" id="3.30.40.10">
    <property type="entry name" value="Zinc/RING finger domain, C3HC4 (zinc finger)"/>
    <property type="match status" value="1"/>
</dbReference>
<evidence type="ECO:0000256" key="6">
    <source>
        <dbReference type="SAM" id="MobiDB-lite"/>
    </source>
</evidence>
<dbReference type="PROSITE" id="PS51506">
    <property type="entry name" value="CBL_PTB"/>
    <property type="match status" value="1"/>
</dbReference>
<dbReference type="InterPro" id="IPR024159">
    <property type="entry name" value="Cbl_PTB"/>
</dbReference>
<comment type="catalytic activity">
    <reaction evidence="5">
        <text>S-ubiquitinyl-[E2 ubiquitin-conjugating enzyme]-L-cysteine + [acceptor protein]-L-lysine = [E2 ubiquitin-conjugating enzyme]-L-cysteine + N(6)-ubiquitinyl-[acceptor protein]-L-lysine.</text>
        <dbReference type="EC" id="2.3.2.27"/>
    </reaction>
</comment>
<dbReference type="EC" id="2.3.2.27" evidence="5"/>
<feature type="domain" description="RING-type" evidence="7">
    <location>
        <begin position="92"/>
        <end position="124"/>
    </location>
</feature>
<evidence type="ECO:0000256" key="4">
    <source>
        <dbReference type="PROSITE-ProRule" id="PRU00175"/>
    </source>
</evidence>